<sequence length="313" mass="34542">MMTLPVDSSALAFNIVSPIVKPSWLACATTGSSIFIVSSTAHFDTHRVASVFHHSDLGLLLLERQFHEEDFFGDTNTLQGSLLSALETLDVGQALLVPFPGELRHDIEGATLDLEFVRARLEALLYVLELANFDLMELVDVEWLAAKGRRQLPMMDRTGVHDGAIVTGTITTEEPVSGSCTHLSVNIETHISTEKYLKRARGKAVVYAAVLYLTLLSLWSIPMHGTDYVFSESFFTSWVIVLFVLFIWAFLFFASITIMLAPVVEGRNDVDVIPHRLFGMESANFPDIVACSSNIDKHGSSTENGAEKKTCLS</sequence>
<feature type="transmembrane region" description="Helical" evidence="2">
    <location>
        <begin position="234"/>
        <end position="261"/>
    </location>
</feature>
<name>A0A9P4Y4L6_CRYP1</name>
<comment type="caution">
    <text evidence="3">The sequence shown here is derived from an EMBL/GenBank/DDBJ whole genome shotgun (WGS) entry which is preliminary data.</text>
</comment>
<evidence type="ECO:0000256" key="1">
    <source>
        <dbReference type="ARBA" id="ARBA00022448"/>
    </source>
</evidence>
<dbReference type="PANTHER" id="PTHR46154:SF4">
    <property type="entry name" value="UREA ACTIVE TRANSPORTER"/>
    <property type="match status" value="1"/>
</dbReference>
<keyword evidence="4" id="KW-1185">Reference proteome</keyword>
<keyword evidence="1" id="KW-0813">Transport</keyword>
<evidence type="ECO:0000313" key="4">
    <source>
        <dbReference type="Proteomes" id="UP000803844"/>
    </source>
</evidence>
<reference evidence="3" key="1">
    <citation type="journal article" date="2020" name="Phytopathology">
        <title>Genome sequence of the chestnut blight fungus Cryphonectria parasitica EP155: A fundamental resource for an archetypical invasive plant pathogen.</title>
        <authorList>
            <person name="Crouch J.A."/>
            <person name="Dawe A."/>
            <person name="Aerts A."/>
            <person name="Barry K."/>
            <person name="Churchill A.C.L."/>
            <person name="Grimwood J."/>
            <person name="Hillman B."/>
            <person name="Milgroom M.G."/>
            <person name="Pangilinan J."/>
            <person name="Smith M."/>
            <person name="Salamov A."/>
            <person name="Schmutz J."/>
            <person name="Yadav J."/>
            <person name="Grigoriev I.V."/>
            <person name="Nuss D."/>
        </authorList>
    </citation>
    <scope>NUCLEOTIDE SEQUENCE</scope>
    <source>
        <strain evidence="3">EP155</strain>
    </source>
</reference>
<evidence type="ECO:0000256" key="2">
    <source>
        <dbReference type="SAM" id="Phobius"/>
    </source>
</evidence>
<dbReference type="GeneID" id="63842340"/>
<protein>
    <submittedName>
        <fullName evidence="3">Uncharacterized protein</fullName>
    </submittedName>
</protein>
<keyword evidence="2" id="KW-0472">Membrane</keyword>
<feature type="transmembrane region" description="Helical" evidence="2">
    <location>
        <begin position="204"/>
        <end position="222"/>
    </location>
</feature>
<evidence type="ECO:0000313" key="3">
    <source>
        <dbReference type="EMBL" id="KAF3766603.1"/>
    </source>
</evidence>
<proteinExistence type="predicted"/>
<organism evidence="3 4">
    <name type="scientific">Cryphonectria parasitica (strain ATCC 38755 / EP155)</name>
    <dbReference type="NCBI Taxonomy" id="660469"/>
    <lineage>
        <taxon>Eukaryota</taxon>
        <taxon>Fungi</taxon>
        <taxon>Dikarya</taxon>
        <taxon>Ascomycota</taxon>
        <taxon>Pezizomycotina</taxon>
        <taxon>Sordariomycetes</taxon>
        <taxon>Sordariomycetidae</taxon>
        <taxon>Diaporthales</taxon>
        <taxon>Cryphonectriaceae</taxon>
        <taxon>Cryphonectria-Endothia species complex</taxon>
        <taxon>Cryphonectria</taxon>
    </lineage>
</organism>
<dbReference type="AlphaFoldDB" id="A0A9P4Y4L6"/>
<gene>
    <name evidence="3" type="ORF">M406DRAFT_68918</name>
</gene>
<dbReference type="InterPro" id="IPR031155">
    <property type="entry name" value="DUR"/>
</dbReference>
<dbReference type="Proteomes" id="UP000803844">
    <property type="component" value="Unassembled WGS sequence"/>
</dbReference>
<dbReference type="RefSeq" id="XP_040777564.1">
    <property type="nucleotide sequence ID" value="XM_040925211.1"/>
</dbReference>
<dbReference type="EMBL" id="MU032347">
    <property type="protein sequence ID" value="KAF3766603.1"/>
    <property type="molecule type" value="Genomic_DNA"/>
</dbReference>
<dbReference type="GO" id="GO:0015204">
    <property type="term" value="F:urea transmembrane transporter activity"/>
    <property type="evidence" value="ECO:0007669"/>
    <property type="project" value="InterPro"/>
</dbReference>
<accession>A0A9P4Y4L6</accession>
<dbReference type="GO" id="GO:0005886">
    <property type="term" value="C:plasma membrane"/>
    <property type="evidence" value="ECO:0007669"/>
    <property type="project" value="TreeGrafter"/>
</dbReference>
<dbReference type="PANTHER" id="PTHR46154">
    <property type="match status" value="1"/>
</dbReference>
<keyword evidence="2" id="KW-1133">Transmembrane helix</keyword>
<keyword evidence="2" id="KW-0812">Transmembrane</keyword>